<dbReference type="AlphaFoldDB" id="A0A9D1DGT0"/>
<dbReference type="Pfam" id="PF00395">
    <property type="entry name" value="SLH"/>
    <property type="match status" value="2"/>
</dbReference>
<evidence type="ECO:0000256" key="1">
    <source>
        <dbReference type="ARBA" id="ARBA00022737"/>
    </source>
</evidence>
<sequence length="844" mass="91282">MRKKLLSLNLALLMAVLLVLPSLTLTSSAVEDWQWGENGYIKVQMQAGADPELVTIYNVASMGDIMLYEAFLYHEGYSGTTSVLAADDFVATGYTCDSETYTFTALANNIAAKTPENAPVLVPEKYTSQSENPMALCISPTLKTVTGDKDYVVVEAAEDGTITFPETNAFATADEQKVLLWEAQSRRVFDNVLAGATTTLPSEVGNTVWLAGEGAYYITFYEYPGVTYKAYSSKNDRLNYSQRNRIYDNDDIWVPVGWNSKADFTGKTYNERSTVSDVLDGAALTADVYRQFVKAPENFYELYSAGGLDNGSWSEVKELPATGVVTLPTTIRSGVEALYWDLNGVSYPAGTTVEEVESGAMFYGTETYEDMLYACLDGNGGAYGFAPWRNPYDYVYCTDGTDGFASDFLFQEYVPYKAGAVLTGYQAVGSKKIYDLNADVLTAIQAERTGTSKVVQFRALYEEITGNAIEYFGNGAVTQDGKAYAFVDSITGTSVNAAENMFVAPEGKRFAGWNTYRSGYGNDYAAGDAVPLDDVTALYAQWEDAPEEPEEPEEPEVKPEQPGTTTKPSQEEEKPAEVTVQVPQQAITAAKGEAVALPMEPVTARDNAAKAPTVTVKLPAGTTAKVEVPVEDVTPGTVAVLVKADGTEEIVRTSVVSENGVVLTVEDGATLKIVDNTKEFDDVSEVSWCSDAVAFVSSRELFQGTSDAQFSPDASANRAMIVTVLARLEGENTEGGTNWYDKGRDWAMEAGISDGSSMDTSITREQLATMLYRYAQNRGMDVSATDTLSSFTDAAAVSDYASEALGWAVANGIITGKPNQVLDPQAGATRAETAAMLMRFCQLI</sequence>
<accession>A0A9D1DGT0</accession>
<dbReference type="InterPro" id="IPR001119">
    <property type="entry name" value="SLH_dom"/>
</dbReference>
<dbReference type="EMBL" id="DVHE01000025">
    <property type="protein sequence ID" value="HIR50355.1"/>
    <property type="molecule type" value="Genomic_DNA"/>
</dbReference>
<keyword evidence="1" id="KW-0677">Repeat</keyword>
<evidence type="ECO:0000313" key="5">
    <source>
        <dbReference type="EMBL" id="HIR50355.1"/>
    </source>
</evidence>
<proteinExistence type="predicted"/>
<gene>
    <name evidence="5" type="ORF">IAA53_03585</name>
</gene>
<evidence type="ECO:0000256" key="3">
    <source>
        <dbReference type="SAM" id="SignalP"/>
    </source>
</evidence>
<feature type="domain" description="SLH" evidence="4">
    <location>
        <begin position="676"/>
        <end position="739"/>
    </location>
</feature>
<dbReference type="Proteomes" id="UP000824239">
    <property type="component" value="Unassembled WGS sequence"/>
</dbReference>
<dbReference type="InterPro" id="IPR042229">
    <property type="entry name" value="Listeria/Bacterioides_rpt_sf"/>
</dbReference>
<feature type="signal peptide" evidence="3">
    <location>
        <begin position="1"/>
        <end position="29"/>
    </location>
</feature>
<evidence type="ECO:0000256" key="2">
    <source>
        <dbReference type="SAM" id="MobiDB-lite"/>
    </source>
</evidence>
<dbReference type="Gene3D" id="2.60.40.4270">
    <property type="entry name" value="Listeria-Bacteroides repeat domain"/>
    <property type="match status" value="1"/>
</dbReference>
<evidence type="ECO:0000259" key="4">
    <source>
        <dbReference type="PROSITE" id="PS51272"/>
    </source>
</evidence>
<feature type="compositionally biased region" description="Acidic residues" evidence="2">
    <location>
        <begin position="544"/>
        <end position="554"/>
    </location>
</feature>
<feature type="domain" description="SLH" evidence="4">
    <location>
        <begin position="788"/>
        <end position="844"/>
    </location>
</feature>
<feature type="region of interest" description="Disordered" evidence="2">
    <location>
        <begin position="544"/>
        <end position="578"/>
    </location>
</feature>
<keyword evidence="3" id="KW-0732">Signal</keyword>
<reference evidence="5" key="2">
    <citation type="journal article" date="2021" name="PeerJ">
        <title>Extensive microbial diversity within the chicken gut microbiome revealed by metagenomics and culture.</title>
        <authorList>
            <person name="Gilroy R."/>
            <person name="Ravi A."/>
            <person name="Getino M."/>
            <person name="Pursley I."/>
            <person name="Horton D.L."/>
            <person name="Alikhan N.F."/>
            <person name="Baker D."/>
            <person name="Gharbi K."/>
            <person name="Hall N."/>
            <person name="Watson M."/>
            <person name="Adriaenssens E.M."/>
            <person name="Foster-Nyarko E."/>
            <person name="Jarju S."/>
            <person name="Secka A."/>
            <person name="Antonio M."/>
            <person name="Oren A."/>
            <person name="Chaudhuri R.R."/>
            <person name="La Ragione R."/>
            <person name="Hildebrand F."/>
            <person name="Pallen M.J."/>
        </authorList>
    </citation>
    <scope>NUCLEOTIDE SEQUENCE</scope>
    <source>
        <strain evidence="5">ChiBcec15-4380</strain>
    </source>
</reference>
<dbReference type="PROSITE" id="PS51272">
    <property type="entry name" value="SLH"/>
    <property type="match status" value="2"/>
</dbReference>
<protein>
    <submittedName>
        <fullName evidence="5">S-layer homology domain-containing protein</fullName>
    </submittedName>
</protein>
<name>A0A9D1DGT0_9FIRM</name>
<organism evidence="5 6">
    <name type="scientific">Candidatus Avoscillospira avicola</name>
    <dbReference type="NCBI Taxonomy" id="2840706"/>
    <lineage>
        <taxon>Bacteria</taxon>
        <taxon>Bacillati</taxon>
        <taxon>Bacillota</taxon>
        <taxon>Clostridia</taxon>
        <taxon>Eubacteriales</taxon>
        <taxon>Oscillospiraceae</taxon>
        <taxon>Oscillospiraceae incertae sedis</taxon>
        <taxon>Candidatus Avoscillospira</taxon>
    </lineage>
</organism>
<feature type="chain" id="PRO_5039459254" evidence="3">
    <location>
        <begin position="30"/>
        <end position="844"/>
    </location>
</feature>
<evidence type="ECO:0000313" key="6">
    <source>
        <dbReference type="Proteomes" id="UP000824239"/>
    </source>
</evidence>
<reference evidence="5" key="1">
    <citation type="submission" date="2020-10" db="EMBL/GenBank/DDBJ databases">
        <authorList>
            <person name="Gilroy R."/>
        </authorList>
    </citation>
    <scope>NUCLEOTIDE SEQUENCE</scope>
    <source>
        <strain evidence="5">ChiBcec15-4380</strain>
    </source>
</reference>
<comment type="caution">
    <text evidence="5">The sequence shown here is derived from an EMBL/GenBank/DDBJ whole genome shotgun (WGS) entry which is preliminary data.</text>
</comment>